<keyword evidence="2" id="KW-0812">Transmembrane</keyword>
<feature type="transmembrane region" description="Helical" evidence="2">
    <location>
        <begin position="272"/>
        <end position="294"/>
    </location>
</feature>
<proteinExistence type="predicted"/>
<gene>
    <name evidence="3" type="ORF">GCM10025862_13480</name>
</gene>
<feature type="transmembrane region" description="Helical" evidence="2">
    <location>
        <begin position="172"/>
        <end position="196"/>
    </location>
</feature>
<feature type="transmembrane region" description="Helical" evidence="2">
    <location>
        <begin position="348"/>
        <end position="368"/>
    </location>
</feature>
<keyword evidence="2" id="KW-0472">Membrane</keyword>
<sequence length="710" mass="73024">MGLVAMTVVPDAVRGGVLEWLRWSMLLFGISHGAQIGLDGSIVDSELAGNGSAVLRLVPLGLWALVVWALVTGYRRAEAQAPSGSSQQAWGRLGISAGLYALVVSLLAIVLRGPVPGADLNRLGLELSMGLTPLSTLLATFLTALVAGCVARPPWHLVESVRKRVGGYLHAARVLVTALAGAALIGVIYAVISLILQSSTAPTAAIPTDRVTSGASVSDTVSLLLGLAAFLPNVVLAIAGLSEGISSSLSGSAASVEGATHMNVLTEQQLSWIWHVLPILAWIIALVSAARLGLRRDPRRPLGQQALQLGSVSVAGALLICMLTSVSLSASGNSSMHSALTGSGEGQIGLDSGSALLVGVLLGAIFLVGERWLLPELAGAFPAWVSRFARRGMHPVWGLRLADAVMRQGGQPSETVMDLADQAAGEQVTPLANHRRQVRLALGGVAAIAVVGALVGIAGAVFGSLYGPGRTVGSYAEGLRSGSAHDALATLSVPEGTPPALLTDAVLKSSSTRYPISEISIEELPDSGNGDHRYVRLSYLQDDTRVERTLYLVRTGSTLLGLAPSWRIEDGLATVSVDTAGRAATLAGADVGVPSSLVLLPGLYELATKATPLEAAASATVAVGRPDSSTVQLERTLAPGAQAAVRAAVQSKLAECAKATVLDPRAAPMTTTPSGTCSLFAGPRQPTPPYPSTTRPRRPACRSTAPGPSV</sequence>
<evidence type="ECO:0000256" key="2">
    <source>
        <dbReference type="SAM" id="Phobius"/>
    </source>
</evidence>
<name>A0ABQ6HME0_9MICO</name>
<dbReference type="Proteomes" id="UP001157109">
    <property type="component" value="Unassembled WGS sequence"/>
</dbReference>
<protein>
    <submittedName>
        <fullName evidence="3">Uncharacterized protein</fullName>
    </submittedName>
</protein>
<feature type="transmembrane region" description="Helical" evidence="2">
    <location>
        <begin position="131"/>
        <end position="151"/>
    </location>
</feature>
<keyword evidence="2" id="KW-1133">Transmembrane helix</keyword>
<feature type="region of interest" description="Disordered" evidence="1">
    <location>
        <begin position="674"/>
        <end position="710"/>
    </location>
</feature>
<feature type="transmembrane region" description="Helical" evidence="2">
    <location>
        <begin position="306"/>
        <end position="328"/>
    </location>
</feature>
<feature type="transmembrane region" description="Helical" evidence="2">
    <location>
        <begin position="440"/>
        <end position="466"/>
    </location>
</feature>
<evidence type="ECO:0000256" key="1">
    <source>
        <dbReference type="SAM" id="MobiDB-lite"/>
    </source>
</evidence>
<keyword evidence="4" id="KW-1185">Reference proteome</keyword>
<dbReference type="EMBL" id="BSUJ01000001">
    <property type="protein sequence ID" value="GMA19327.1"/>
    <property type="molecule type" value="Genomic_DNA"/>
</dbReference>
<evidence type="ECO:0000313" key="4">
    <source>
        <dbReference type="Proteomes" id="UP001157109"/>
    </source>
</evidence>
<organism evidence="3 4">
    <name type="scientific">Arsenicicoccus piscis</name>
    <dbReference type="NCBI Taxonomy" id="673954"/>
    <lineage>
        <taxon>Bacteria</taxon>
        <taxon>Bacillati</taxon>
        <taxon>Actinomycetota</taxon>
        <taxon>Actinomycetes</taxon>
        <taxon>Micrococcales</taxon>
        <taxon>Intrasporangiaceae</taxon>
        <taxon>Arsenicicoccus</taxon>
    </lineage>
</organism>
<feature type="transmembrane region" description="Helical" evidence="2">
    <location>
        <begin position="53"/>
        <end position="72"/>
    </location>
</feature>
<feature type="transmembrane region" description="Helical" evidence="2">
    <location>
        <begin position="93"/>
        <end position="111"/>
    </location>
</feature>
<comment type="caution">
    <text evidence="3">The sequence shown here is derived from an EMBL/GenBank/DDBJ whole genome shotgun (WGS) entry which is preliminary data.</text>
</comment>
<evidence type="ECO:0000313" key="3">
    <source>
        <dbReference type="EMBL" id="GMA19327.1"/>
    </source>
</evidence>
<accession>A0ABQ6HME0</accession>
<reference evidence="4" key="1">
    <citation type="journal article" date="2019" name="Int. J. Syst. Evol. Microbiol.">
        <title>The Global Catalogue of Microorganisms (GCM) 10K type strain sequencing project: providing services to taxonomists for standard genome sequencing and annotation.</title>
        <authorList>
            <consortium name="The Broad Institute Genomics Platform"/>
            <consortium name="The Broad Institute Genome Sequencing Center for Infectious Disease"/>
            <person name="Wu L."/>
            <person name="Ma J."/>
        </authorList>
    </citation>
    <scope>NUCLEOTIDE SEQUENCE [LARGE SCALE GENOMIC DNA]</scope>
    <source>
        <strain evidence="4">NBRC 105830</strain>
    </source>
</reference>